<dbReference type="EMBL" id="DNWC01000035">
    <property type="protein sequence ID" value="HBJ07852.1"/>
    <property type="molecule type" value="Genomic_DNA"/>
</dbReference>
<reference evidence="1 2" key="1">
    <citation type="journal article" date="2018" name="Nat. Biotechnol.">
        <title>A standardized bacterial taxonomy based on genome phylogeny substantially revises the tree of life.</title>
        <authorList>
            <person name="Parks D.H."/>
            <person name="Chuvochina M."/>
            <person name="Waite D.W."/>
            <person name="Rinke C."/>
            <person name="Skarshewski A."/>
            <person name="Chaumeil P.A."/>
            <person name="Hugenholtz P."/>
        </authorList>
    </citation>
    <scope>NUCLEOTIDE SEQUENCE [LARGE SCALE GENOMIC DNA]</scope>
    <source>
        <strain evidence="1">UBA11482</strain>
    </source>
</reference>
<gene>
    <name evidence="1" type="ORF">DDY73_02495</name>
</gene>
<name>A0A354M013_9BACT</name>
<evidence type="ECO:0000313" key="2">
    <source>
        <dbReference type="Proteomes" id="UP000262954"/>
    </source>
</evidence>
<dbReference type="AlphaFoldDB" id="A0A354M013"/>
<evidence type="ECO:0000313" key="1">
    <source>
        <dbReference type="EMBL" id="HBJ07852.1"/>
    </source>
</evidence>
<sequence length="103" mass="11833">MITRPIKLLPDIYKRISHIALRCSVQRADLVCKVWGAQEAEGRYSLLYRFRITGDVPGQIRMRPVSPPFKYHRIAWYGTVSSDAHFDVIDLGFDPVSSGKKLR</sequence>
<accession>A0A354M013</accession>
<protein>
    <submittedName>
        <fullName evidence="1">Uncharacterized protein</fullName>
    </submittedName>
</protein>
<dbReference type="Proteomes" id="UP000262954">
    <property type="component" value="Unassembled WGS sequence"/>
</dbReference>
<comment type="caution">
    <text evidence="1">The sequence shown here is derived from an EMBL/GenBank/DDBJ whole genome shotgun (WGS) entry which is preliminary data.</text>
</comment>
<organism evidence="1 2">
    <name type="scientific">Coprobacter fastidiosus</name>
    <dbReference type="NCBI Taxonomy" id="1099853"/>
    <lineage>
        <taxon>Bacteria</taxon>
        <taxon>Pseudomonadati</taxon>
        <taxon>Bacteroidota</taxon>
        <taxon>Bacteroidia</taxon>
        <taxon>Bacteroidales</taxon>
        <taxon>Barnesiellaceae</taxon>
        <taxon>Coprobacter</taxon>
    </lineage>
</organism>
<proteinExistence type="predicted"/>